<dbReference type="Pfam" id="PF13087">
    <property type="entry name" value="AAA_12"/>
    <property type="match status" value="1"/>
</dbReference>
<keyword evidence="4" id="KW-0067">ATP-binding</keyword>
<accession>A0ABY0H9I6</accession>
<reference evidence="8 9" key="1">
    <citation type="submission" date="2018-06" db="EMBL/GenBank/DDBJ databases">
        <title>Complete Genomes of Monosporascus.</title>
        <authorList>
            <person name="Robinson A.J."/>
            <person name="Natvig D.O."/>
        </authorList>
    </citation>
    <scope>NUCLEOTIDE SEQUENCE [LARGE SCALE GENOMIC DNA]</scope>
    <source>
        <strain evidence="8 9">CBS 609.92</strain>
    </source>
</reference>
<dbReference type="InterPro" id="IPR027417">
    <property type="entry name" value="P-loop_NTPase"/>
</dbReference>
<dbReference type="EMBL" id="QJNS01000094">
    <property type="protein sequence ID" value="RYO87927.1"/>
    <property type="molecule type" value="Genomic_DNA"/>
</dbReference>
<keyword evidence="3" id="KW-0378">Hydrolase</keyword>
<proteinExistence type="inferred from homology"/>
<dbReference type="SUPFAM" id="SSF52540">
    <property type="entry name" value="P-loop containing nucleoside triphosphate hydrolases"/>
    <property type="match status" value="4"/>
</dbReference>
<evidence type="ECO:0000313" key="8">
    <source>
        <dbReference type="EMBL" id="RYO87927.1"/>
    </source>
</evidence>
<evidence type="ECO:0000256" key="5">
    <source>
        <dbReference type="SAM" id="Coils"/>
    </source>
</evidence>
<dbReference type="Gene3D" id="1.10.8.60">
    <property type="match status" value="2"/>
</dbReference>
<dbReference type="Pfam" id="PF17866">
    <property type="entry name" value="AAA_lid_6"/>
    <property type="match status" value="2"/>
</dbReference>
<keyword evidence="2" id="KW-0547">Nucleotide-binding</keyword>
<name>A0ABY0H9I6_9PEZI</name>
<dbReference type="InterPro" id="IPR050773">
    <property type="entry name" value="CbxX/CfxQ_RuBisCO_ESX"/>
</dbReference>
<dbReference type="InterPro" id="IPR003959">
    <property type="entry name" value="ATPase_AAA_core"/>
</dbReference>
<dbReference type="Proteomes" id="UP000294003">
    <property type="component" value="Unassembled WGS sequence"/>
</dbReference>
<dbReference type="CDD" id="cd22249">
    <property type="entry name" value="UDM1_RNF168_RNF169-like"/>
    <property type="match status" value="1"/>
</dbReference>
<dbReference type="InterPro" id="IPR041679">
    <property type="entry name" value="DNA2/NAM7-like_C"/>
</dbReference>
<feature type="region of interest" description="Disordered" evidence="6">
    <location>
        <begin position="2099"/>
        <end position="2160"/>
    </location>
</feature>
<dbReference type="PANTHER" id="PTHR43392">
    <property type="entry name" value="AAA-TYPE ATPASE FAMILY PROTEIN / ANKYRIN REPEAT FAMILY PROTEIN"/>
    <property type="match status" value="1"/>
</dbReference>
<sequence length="2241" mass="251827">MTLIRDVDSRAGKLRRFFRDVLGGKRRITTAGDAKLFIEAIQAHERPSVCVEKLAASANGLEAIRYSVRADLSPSFIQSYTLNLLLLLSMDEVKALAEGQMLGKILEVIVNPPTVWNALVKGFLDHQIEEQYLTPFAWLLHELLTAHHDLELDILPDAQEVIQNGGLSKSSVHATRDLAYKIEKVFQLKTASLPTNMPFSPGGRHDNDFADFRQIATYPTTDEFLATERPFYRRANEVFEVPPAERAAVHLDNQYRLLREDMNGELREDLQVSLGKKRGRRSALILHSIVPVRIDLGDEKRSKRSSLAVICKNGLEELRKLPDGRRRTFLADHKNYLKHQAFGALFQRGKVCGFAFVNRNEDLLCMDPPAVCLQFTDGKTLGKALLAFKSPDTVNFILVDTPVFAYEPVLNELKTMNDLPLQDVLLNVEESSETYEDSNKLELPSGLQSLVSQLRSAPMTVKGARLVGKNVRMDSSQLESLLGALQQRLSVIQGPPGTGKSFTGAHIVECLCSNSEQRVMVIAYTNHALDQFLEELMDAGIPQGTMIRLGSKCTERTASLLMPRHFNGKLVSGSMAQIAKIKEEQSELREELNSAFEEYFNFTPSFQSIREYLEFSQDDRHFYEAFALPAEDKKWKRVGKKGKEVREDYLFERWKQGGDPGIFTQHVRKELETVWDMEPALRKECLTKWVEALIQEKVEGVEELTKTFDLNQQHIDDLYNTSKVELLRSKRIIGCTTTAAAMQQKLIRAARPDVILVEEAGEILESHVLTAMSPSVKQLILIGDHKQLRPKVNNYALTVEKGDGYDLNMSLFERLIRQGFRHTTLRKQHRMDPEISRFPRALTYPDLEDGHRTAGRPMIDGLLDRVIFVNHEHPETELPSIADRRDVGFKASKQNEFESMMVLRLVRYLAQQGYGTDKMVVLTPYLGQLRLLRQKLEQENDPILNDLDASALIQAGLMTQAASKVGKRPLRISTIDNYQGEESDIVIASLTRGNKRGEIGFMAAAERLNVLITRARNCLIMIGNMNTFMSSKGKTTWVKFFEMLKERHHLYDGIPVRCERHPEKTGLLKAPLDFDNICPDGGCAEPWQHKYRVICHKKDEACRKCIEEDKELERRAKRDLELEKERLKRQEAYQSQLKQLQDEVEHQRRLMKYMTEEDEQKKTLAQQQKDLQALKETTSRLAQIKKAQASASQNPPQKICKKSKTKDVTGVLSGAQADWEHYKEFEGTGNDALDELMDMIGLEDVKQSFVEVKSKVDTKLRQNVPLASERFSCSLLGNPGTGKTTVARIYAKFLTSVGVIPGSRFEETTGAKLANQGVNGCQKLIEDVLNDGGGVIFIDEAYQLTSGNSYGGGAVLDYLLPEVENLTGKIVFVLAGYNKQMESFFAHNPGLPSRFPIEMKFADYKDEELLQILGLKITKQYKGCMKCDDGLEGLFCRIVSRRVGRGRGREGFGNARTIENTLSKITQRQATRLTRERRAGRKPDDLLLTKEDLIGPEPSEALAKSEGWAKLQKLIGLKSVKQAVKALVSSVEQNYQRELDEQAPIEYSLNKVFLGNPGTGKTTVAKLYGQILVDLGLLSKGEVVIKNPSDFVGAALGQSEQQTKGILAASLGKVLVIDEAYGLYGGGGHQGSSSDPYKTSVIDTIVAEVQSVPGDDRCVLLLGYKDQMETMFQNVNPGLSRRFPISSAFEFEDFDGDELRQILNLKLDQQGFKATGQAQDVAMEMLDRARNRPNFGNAGEIDIILNDAKAKHQSRFSRGEAKLADTLEAIDLDENFDRGQGSETDIRKLFEGTVGSGDIINLLLGYQDTVRKMKTLDLDPKENIPFNFLFRGPPGTGKTTTAKKMGKVFYDMGFLATAEVVECSATDLIGQYVGQTGPKVQQLLEKALGKVLFIDEAYRLADGHFANDAVNELVDSVTKEKFHKRLIIILAGYESDINHLMSVNEGLTSRFPEVINFRSLSPRECMILLGTLLARQKTQLQRKGVFLDLAILGSSEFSFDSRAMSLFKRLINQAGWANARDVKTLSQSIFNQALKSQVAPKQLVVDEQTIISKLEDLFNEREARSRTKSDCLSDNRSLYMDTAPAATQNTTETSIKIAKASTSTRDDAPEGPEAPAPETQTVKQERKVKQPSTHQGLRDAGVSDAVWEQLQRDKEAEREREDEYQRLLEAKNNATEAKREKIVKRLLEEERRRQQEAEMRRKLAQMGICPAGFQWIKQASGYRCAGGSHYMSDEQLKSSCG</sequence>
<dbReference type="SMART" id="SM00382">
    <property type="entry name" value="AAA"/>
    <property type="match status" value="4"/>
</dbReference>
<feature type="domain" description="AAA+ ATPase" evidence="7">
    <location>
        <begin position="1824"/>
        <end position="1961"/>
    </location>
</feature>
<evidence type="ECO:0000259" key="7">
    <source>
        <dbReference type="SMART" id="SM00382"/>
    </source>
</evidence>
<protein>
    <recommendedName>
        <fullName evidence="7">AAA+ ATPase domain-containing protein</fullName>
    </recommendedName>
</protein>
<feature type="coiled-coil region" evidence="5">
    <location>
        <begin position="1103"/>
        <end position="1177"/>
    </location>
</feature>
<dbReference type="InterPro" id="IPR047187">
    <property type="entry name" value="SF1_C_Upf1"/>
</dbReference>
<keyword evidence="9" id="KW-1185">Reference proteome</keyword>
<dbReference type="CDD" id="cd00009">
    <property type="entry name" value="AAA"/>
    <property type="match status" value="1"/>
</dbReference>
<dbReference type="Gene3D" id="3.40.50.300">
    <property type="entry name" value="P-loop containing nucleotide triphosphate hydrolases"/>
    <property type="match status" value="6"/>
</dbReference>
<dbReference type="Pfam" id="PF00004">
    <property type="entry name" value="AAA"/>
    <property type="match status" value="3"/>
</dbReference>
<dbReference type="CDD" id="cd18808">
    <property type="entry name" value="SF1_C_Upf1"/>
    <property type="match status" value="1"/>
</dbReference>
<dbReference type="PRINTS" id="PR00819">
    <property type="entry name" value="CBXCFQXSUPER"/>
</dbReference>
<evidence type="ECO:0000313" key="9">
    <source>
        <dbReference type="Proteomes" id="UP000294003"/>
    </source>
</evidence>
<dbReference type="InterPro" id="IPR003593">
    <property type="entry name" value="AAA+_ATPase"/>
</dbReference>
<feature type="domain" description="AAA+ ATPase" evidence="7">
    <location>
        <begin position="1269"/>
        <end position="1403"/>
    </location>
</feature>
<comment type="caution">
    <text evidence="8">The sequence shown here is derived from an EMBL/GenBank/DDBJ whole genome shotgun (WGS) entry which is preliminary data.</text>
</comment>
<feature type="domain" description="AAA+ ATPase" evidence="7">
    <location>
        <begin position="1547"/>
        <end position="1695"/>
    </location>
</feature>
<evidence type="ECO:0000256" key="1">
    <source>
        <dbReference type="ARBA" id="ARBA00010378"/>
    </source>
</evidence>
<dbReference type="InterPro" id="IPR000641">
    <property type="entry name" value="CbxX/CfxQ"/>
</dbReference>
<evidence type="ECO:0000256" key="4">
    <source>
        <dbReference type="ARBA" id="ARBA00022840"/>
    </source>
</evidence>
<keyword evidence="5" id="KW-0175">Coiled coil</keyword>
<evidence type="ECO:0000256" key="6">
    <source>
        <dbReference type="SAM" id="MobiDB-lite"/>
    </source>
</evidence>
<evidence type="ECO:0000256" key="3">
    <source>
        <dbReference type="ARBA" id="ARBA00022806"/>
    </source>
</evidence>
<feature type="compositionally biased region" description="Basic and acidic residues" evidence="6">
    <location>
        <begin position="2150"/>
        <end position="2160"/>
    </location>
</feature>
<dbReference type="Pfam" id="PF13086">
    <property type="entry name" value="AAA_11"/>
    <property type="match status" value="1"/>
</dbReference>
<dbReference type="PANTHER" id="PTHR43392:SF2">
    <property type="entry name" value="AAA-TYPE ATPASE FAMILY PROTEIN _ ANKYRIN REPEAT FAMILY PROTEIN"/>
    <property type="match status" value="1"/>
</dbReference>
<gene>
    <name evidence="8" type="ORF">DL762_003977</name>
</gene>
<comment type="similarity">
    <text evidence="1">Belongs to the CbxX/CfxQ family.</text>
</comment>
<dbReference type="InterPro" id="IPR041677">
    <property type="entry name" value="DNA2/NAM7_AAA_11"/>
</dbReference>
<keyword evidence="3" id="KW-0347">Helicase</keyword>
<dbReference type="InterPro" id="IPR041627">
    <property type="entry name" value="AAA_lid_6"/>
</dbReference>
<feature type="domain" description="AAA+ ATPase" evidence="7">
    <location>
        <begin position="486"/>
        <end position="893"/>
    </location>
</feature>
<organism evidence="8 9">
    <name type="scientific">Monosporascus cannonballus</name>
    <dbReference type="NCBI Taxonomy" id="155416"/>
    <lineage>
        <taxon>Eukaryota</taxon>
        <taxon>Fungi</taxon>
        <taxon>Dikarya</taxon>
        <taxon>Ascomycota</taxon>
        <taxon>Pezizomycotina</taxon>
        <taxon>Sordariomycetes</taxon>
        <taxon>Xylariomycetidae</taxon>
        <taxon>Xylariales</taxon>
        <taxon>Xylariales incertae sedis</taxon>
        <taxon>Monosporascus</taxon>
    </lineage>
</organism>
<evidence type="ECO:0000256" key="2">
    <source>
        <dbReference type="ARBA" id="ARBA00022741"/>
    </source>
</evidence>
<dbReference type="CDD" id="cd17936">
    <property type="entry name" value="EEXXEc_NFX1"/>
    <property type="match status" value="1"/>
</dbReference>